<dbReference type="AlphaFoldDB" id="A0A9P1CMZ3"/>
<feature type="compositionally biased region" description="Acidic residues" evidence="1">
    <location>
        <begin position="119"/>
        <end position="139"/>
    </location>
</feature>
<evidence type="ECO:0000313" key="3">
    <source>
        <dbReference type="EMBL" id="CAL1147920.1"/>
    </source>
</evidence>
<name>A0A9P1CMZ3_9DINO</name>
<proteinExistence type="predicted"/>
<comment type="caution">
    <text evidence="2">The sequence shown here is derived from an EMBL/GenBank/DDBJ whole genome shotgun (WGS) entry which is preliminary data.</text>
</comment>
<dbReference type="EMBL" id="CAMXCT020001968">
    <property type="protein sequence ID" value="CAL1147920.1"/>
    <property type="molecule type" value="Genomic_DNA"/>
</dbReference>
<sequence length="139" mass="15678">MGQDWVGVRMGETTHQHKSLKHQMHLLTMFETFQPTIEFHPCQDQRSDRVAMEHQHLLLLLERAALNSISAPNKGAAAFLRRLGHLAQQDRSIDRSSWVSEGPRCGPQTPEKRQSLLEDLSDLGDEVPDASEVDADANQ</sequence>
<accession>A0A9P1CMZ3</accession>
<dbReference type="EMBL" id="CAMXCT030001968">
    <property type="protein sequence ID" value="CAL4781857.1"/>
    <property type="molecule type" value="Genomic_DNA"/>
</dbReference>
<evidence type="ECO:0000256" key="1">
    <source>
        <dbReference type="SAM" id="MobiDB-lite"/>
    </source>
</evidence>
<evidence type="ECO:0000313" key="2">
    <source>
        <dbReference type="EMBL" id="CAI3994545.1"/>
    </source>
</evidence>
<protein>
    <submittedName>
        <fullName evidence="2">Uncharacterized protein</fullName>
    </submittedName>
</protein>
<evidence type="ECO:0000313" key="4">
    <source>
        <dbReference type="Proteomes" id="UP001152797"/>
    </source>
</evidence>
<dbReference type="EMBL" id="CAMXCT010001968">
    <property type="protein sequence ID" value="CAI3994545.1"/>
    <property type="molecule type" value="Genomic_DNA"/>
</dbReference>
<feature type="region of interest" description="Disordered" evidence="1">
    <location>
        <begin position="91"/>
        <end position="139"/>
    </location>
</feature>
<dbReference type="Proteomes" id="UP001152797">
    <property type="component" value="Unassembled WGS sequence"/>
</dbReference>
<reference evidence="3" key="2">
    <citation type="submission" date="2024-04" db="EMBL/GenBank/DDBJ databases">
        <authorList>
            <person name="Chen Y."/>
            <person name="Shah S."/>
            <person name="Dougan E. K."/>
            <person name="Thang M."/>
            <person name="Chan C."/>
        </authorList>
    </citation>
    <scope>NUCLEOTIDE SEQUENCE [LARGE SCALE GENOMIC DNA]</scope>
</reference>
<reference evidence="2" key="1">
    <citation type="submission" date="2022-10" db="EMBL/GenBank/DDBJ databases">
        <authorList>
            <person name="Chen Y."/>
            <person name="Dougan E. K."/>
            <person name="Chan C."/>
            <person name="Rhodes N."/>
            <person name="Thang M."/>
        </authorList>
    </citation>
    <scope>NUCLEOTIDE SEQUENCE</scope>
</reference>
<organism evidence="2">
    <name type="scientific">Cladocopium goreaui</name>
    <dbReference type="NCBI Taxonomy" id="2562237"/>
    <lineage>
        <taxon>Eukaryota</taxon>
        <taxon>Sar</taxon>
        <taxon>Alveolata</taxon>
        <taxon>Dinophyceae</taxon>
        <taxon>Suessiales</taxon>
        <taxon>Symbiodiniaceae</taxon>
        <taxon>Cladocopium</taxon>
    </lineage>
</organism>
<gene>
    <name evidence="2" type="ORF">C1SCF055_LOCUS21188</name>
</gene>
<keyword evidence="4" id="KW-1185">Reference proteome</keyword>